<dbReference type="RefSeq" id="WP_284298431.1">
    <property type="nucleotide sequence ID" value="NZ_BSSV01000004.1"/>
</dbReference>
<evidence type="ECO:0000256" key="4">
    <source>
        <dbReference type="ARBA" id="ARBA00022705"/>
    </source>
</evidence>
<evidence type="ECO:0000256" key="8">
    <source>
        <dbReference type="ARBA" id="ARBA00022842"/>
    </source>
</evidence>
<evidence type="ECO:0000313" key="18">
    <source>
        <dbReference type="EMBL" id="GLX85899.1"/>
    </source>
</evidence>
<organism evidence="18 19">
    <name type="scientific">Thalassotalea loyana</name>
    <dbReference type="NCBI Taxonomy" id="280483"/>
    <lineage>
        <taxon>Bacteria</taxon>
        <taxon>Pseudomonadati</taxon>
        <taxon>Pseudomonadota</taxon>
        <taxon>Gammaproteobacteria</taxon>
        <taxon>Alteromonadales</taxon>
        <taxon>Colwelliaceae</taxon>
        <taxon>Thalassotalea</taxon>
    </lineage>
</organism>
<dbReference type="InterPro" id="IPR029119">
    <property type="entry name" value="MutY_C"/>
</dbReference>
<comment type="similarity">
    <text evidence="2">Belongs to the Nudix hydrolase family.</text>
</comment>
<dbReference type="NCBIfam" id="TIGR00586">
    <property type="entry name" value="mutt"/>
    <property type="match status" value="1"/>
</dbReference>
<dbReference type="PROSITE" id="PS51462">
    <property type="entry name" value="NUDIX"/>
    <property type="match status" value="1"/>
</dbReference>
<evidence type="ECO:0000256" key="10">
    <source>
        <dbReference type="ARBA" id="ARBA00035861"/>
    </source>
</evidence>
<dbReference type="PANTHER" id="PTHR47707:SF1">
    <property type="entry name" value="NUDIX HYDROLASE FAMILY PROTEIN"/>
    <property type="match status" value="1"/>
</dbReference>
<comment type="cofactor">
    <cofactor evidence="1">
        <name>Mg(2+)</name>
        <dbReference type="ChEBI" id="CHEBI:18420"/>
    </cofactor>
</comment>
<keyword evidence="4" id="KW-0235">DNA replication</keyword>
<evidence type="ECO:0000256" key="1">
    <source>
        <dbReference type="ARBA" id="ARBA00001946"/>
    </source>
</evidence>
<name>A0ABQ6HED3_9GAMM</name>
<dbReference type="InterPro" id="IPR000086">
    <property type="entry name" value="NUDIX_hydrolase_dom"/>
</dbReference>
<comment type="catalytic activity">
    <reaction evidence="10">
        <text>8-oxo-dGTP + H2O = 8-oxo-dGMP + diphosphate + H(+)</text>
        <dbReference type="Rhea" id="RHEA:31575"/>
        <dbReference type="ChEBI" id="CHEBI:15377"/>
        <dbReference type="ChEBI" id="CHEBI:15378"/>
        <dbReference type="ChEBI" id="CHEBI:33019"/>
        <dbReference type="ChEBI" id="CHEBI:63224"/>
        <dbReference type="ChEBI" id="CHEBI:77896"/>
        <dbReference type="EC" id="3.6.1.55"/>
    </reaction>
</comment>
<evidence type="ECO:0000313" key="19">
    <source>
        <dbReference type="Proteomes" id="UP001157134"/>
    </source>
</evidence>
<evidence type="ECO:0000256" key="6">
    <source>
        <dbReference type="ARBA" id="ARBA00022763"/>
    </source>
</evidence>
<comment type="catalytic activity">
    <reaction evidence="11">
        <text>8-oxo-GTP + H2O = 8-oxo-GMP + diphosphate + H(+)</text>
        <dbReference type="Rhea" id="RHEA:67616"/>
        <dbReference type="ChEBI" id="CHEBI:15377"/>
        <dbReference type="ChEBI" id="CHEBI:15378"/>
        <dbReference type="ChEBI" id="CHEBI:33019"/>
        <dbReference type="ChEBI" id="CHEBI:143553"/>
        <dbReference type="ChEBI" id="CHEBI:145694"/>
    </reaction>
</comment>
<dbReference type="PRINTS" id="PR00502">
    <property type="entry name" value="NUDIXFAMILY"/>
</dbReference>
<keyword evidence="6" id="KW-0227">DNA damage</keyword>
<evidence type="ECO:0000256" key="14">
    <source>
        <dbReference type="ARBA" id="ARBA00041592"/>
    </source>
</evidence>
<accession>A0ABQ6HED3</accession>
<dbReference type="Proteomes" id="UP001157134">
    <property type="component" value="Unassembled WGS sequence"/>
</dbReference>
<proteinExistence type="inferred from homology"/>
<dbReference type="InterPro" id="IPR003561">
    <property type="entry name" value="Mutator_MutT"/>
</dbReference>
<dbReference type="EMBL" id="BSSV01000004">
    <property type="protein sequence ID" value="GLX85899.1"/>
    <property type="molecule type" value="Genomic_DNA"/>
</dbReference>
<evidence type="ECO:0000256" key="3">
    <source>
        <dbReference type="ARBA" id="ARBA00022457"/>
    </source>
</evidence>
<evidence type="ECO:0000256" key="7">
    <source>
        <dbReference type="ARBA" id="ARBA00022801"/>
    </source>
</evidence>
<keyword evidence="3" id="KW-0515">Mutator protein</keyword>
<dbReference type="Pfam" id="PF14815">
    <property type="entry name" value="NUDIX_4"/>
    <property type="match status" value="1"/>
</dbReference>
<keyword evidence="19" id="KW-1185">Reference proteome</keyword>
<dbReference type="SUPFAM" id="SSF55811">
    <property type="entry name" value="Nudix"/>
    <property type="match status" value="1"/>
</dbReference>
<dbReference type="EC" id="3.6.1.55" evidence="12"/>
<dbReference type="Gene3D" id="3.90.79.10">
    <property type="entry name" value="Nucleoside Triphosphate Pyrophosphohydrolase"/>
    <property type="match status" value="1"/>
</dbReference>
<keyword evidence="9" id="KW-0234">DNA repair</keyword>
<dbReference type="CDD" id="cd03425">
    <property type="entry name" value="NUDIX_MutT_NudA_like"/>
    <property type="match status" value="1"/>
</dbReference>
<sequence>MSLVHVAVGVIKSGEQYFLTRRLEGTHQGGKWEFPGGKVESGESVYQALHRELEEEVAIDVLSCIPLITIEHDYGDKHVKLEVFVVDNFNNEPQAQEGQEEGWFSYQEMLALDFPNANVDILEALAKYHD</sequence>
<gene>
    <name evidence="18" type="ORF">tloyanaT_21510</name>
</gene>
<evidence type="ECO:0000256" key="13">
    <source>
        <dbReference type="ARBA" id="ARBA00040794"/>
    </source>
</evidence>
<dbReference type="InterPro" id="IPR015797">
    <property type="entry name" value="NUDIX_hydrolase-like_dom_sf"/>
</dbReference>
<evidence type="ECO:0000256" key="12">
    <source>
        <dbReference type="ARBA" id="ARBA00038905"/>
    </source>
</evidence>
<evidence type="ECO:0000256" key="5">
    <source>
        <dbReference type="ARBA" id="ARBA00022723"/>
    </source>
</evidence>
<dbReference type="InterPro" id="IPR047127">
    <property type="entry name" value="MutT-like"/>
</dbReference>
<feature type="domain" description="Nudix hydrolase" evidence="17">
    <location>
        <begin position="1"/>
        <end position="127"/>
    </location>
</feature>
<protein>
    <recommendedName>
        <fullName evidence="13">8-oxo-dGTP diphosphatase</fullName>
        <ecNumber evidence="12">3.6.1.55</ecNumber>
    </recommendedName>
    <alternativeName>
        <fullName evidence="16">7,8-dihydro-8-oxoguanine-triphosphatase</fullName>
    </alternativeName>
    <alternativeName>
        <fullName evidence="15">Mutator protein MutT</fullName>
    </alternativeName>
    <alternativeName>
        <fullName evidence="14">dGTP pyrophosphohydrolase</fullName>
    </alternativeName>
</protein>
<keyword evidence="7" id="KW-0378">Hydrolase</keyword>
<evidence type="ECO:0000256" key="16">
    <source>
        <dbReference type="ARBA" id="ARBA00042798"/>
    </source>
</evidence>
<evidence type="ECO:0000256" key="9">
    <source>
        <dbReference type="ARBA" id="ARBA00023204"/>
    </source>
</evidence>
<keyword evidence="8" id="KW-0460">Magnesium</keyword>
<dbReference type="InterPro" id="IPR020476">
    <property type="entry name" value="Nudix_hydrolase"/>
</dbReference>
<evidence type="ECO:0000256" key="2">
    <source>
        <dbReference type="ARBA" id="ARBA00005582"/>
    </source>
</evidence>
<dbReference type="PANTHER" id="PTHR47707">
    <property type="entry name" value="8-OXO-DGTP DIPHOSPHATASE"/>
    <property type="match status" value="1"/>
</dbReference>
<evidence type="ECO:0000256" key="11">
    <source>
        <dbReference type="ARBA" id="ARBA00036904"/>
    </source>
</evidence>
<evidence type="ECO:0000256" key="15">
    <source>
        <dbReference type="ARBA" id="ARBA00041979"/>
    </source>
</evidence>
<comment type="caution">
    <text evidence="18">The sequence shown here is derived from an EMBL/GenBank/DDBJ whole genome shotgun (WGS) entry which is preliminary data.</text>
</comment>
<evidence type="ECO:0000259" key="17">
    <source>
        <dbReference type="PROSITE" id="PS51462"/>
    </source>
</evidence>
<keyword evidence="5" id="KW-0479">Metal-binding</keyword>
<reference evidence="18 19" key="1">
    <citation type="submission" date="2023-03" db="EMBL/GenBank/DDBJ databases">
        <title>Thalassotalea loyana LMG 22536T draft genome sequence.</title>
        <authorList>
            <person name="Sawabe T."/>
        </authorList>
    </citation>
    <scope>NUCLEOTIDE SEQUENCE [LARGE SCALE GENOMIC DNA]</scope>
    <source>
        <strain evidence="18 19">LMG 22536</strain>
    </source>
</reference>